<keyword evidence="1" id="KW-1133">Transmembrane helix</keyword>
<proteinExistence type="predicted"/>
<sequence>MDMNGTISSLLSRKIISASIAGTFFAILCGLVFPSFAGEDADTIREYLWGVVSMIPVYLLYSFPVILVYGSATSIISDFLAGLISRGKLKKLEIYVSALFHLLFGSVLFWFSLLASIIYFVVDQFFVKKKVNHKWSLALLSLAVPLLLWIICMGIIWVVDFSKNGWII</sequence>
<reference evidence="2 3" key="1">
    <citation type="submission" date="2018-12" db="EMBL/GenBank/DDBJ databases">
        <title>Bacillus yapensis draft genome sequence.</title>
        <authorList>
            <person name="Yu L."/>
            <person name="Xu X."/>
            <person name="Tang X."/>
        </authorList>
    </citation>
    <scope>NUCLEOTIDE SEQUENCE [LARGE SCALE GENOMIC DNA]</scope>
    <source>
        <strain evidence="2 3">XXST-01</strain>
    </source>
</reference>
<keyword evidence="3" id="KW-1185">Reference proteome</keyword>
<accession>A0A3S0IEF4</accession>
<dbReference type="OrthoDB" id="2609634at2"/>
<keyword evidence="1" id="KW-0812">Transmembrane</keyword>
<keyword evidence="1" id="KW-0472">Membrane</keyword>
<evidence type="ECO:0000313" key="2">
    <source>
        <dbReference type="EMBL" id="RTR31939.1"/>
    </source>
</evidence>
<feature type="transmembrane region" description="Helical" evidence="1">
    <location>
        <begin position="15"/>
        <end position="37"/>
    </location>
</feature>
<evidence type="ECO:0000313" key="3">
    <source>
        <dbReference type="Proteomes" id="UP000271374"/>
    </source>
</evidence>
<dbReference type="AlphaFoldDB" id="A0A3S0IEF4"/>
<feature type="transmembrane region" description="Helical" evidence="1">
    <location>
        <begin position="57"/>
        <end position="84"/>
    </location>
</feature>
<dbReference type="EMBL" id="RXNT01000007">
    <property type="protein sequence ID" value="RTR31939.1"/>
    <property type="molecule type" value="Genomic_DNA"/>
</dbReference>
<protein>
    <submittedName>
        <fullName evidence="2">Uncharacterized protein</fullName>
    </submittedName>
</protein>
<dbReference type="Proteomes" id="UP000271374">
    <property type="component" value="Unassembled WGS sequence"/>
</dbReference>
<evidence type="ECO:0000256" key="1">
    <source>
        <dbReference type="SAM" id="Phobius"/>
    </source>
</evidence>
<feature type="transmembrane region" description="Helical" evidence="1">
    <location>
        <begin position="96"/>
        <end position="122"/>
    </location>
</feature>
<feature type="transmembrane region" description="Helical" evidence="1">
    <location>
        <begin position="137"/>
        <end position="159"/>
    </location>
</feature>
<organism evidence="2 3">
    <name type="scientific">Bacillus yapensis</name>
    <dbReference type="NCBI Taxonomy" id="2492960"/>
    <lineage>
        <taxon>Bacteria</taxon>
        <taxon>Bacillati</taxon>
        <taxon>Bacillota</taxon>
        <taxon>Bacilli</taxon>
        <taxon>Bacillales</taxon>
        <taxon>Bacillaceae</taxon>
        <taxon>Bacillus</taxon>
    </lineage>
</organism>
<gene>
    <name evidence="2" type="ORF">EKG37_10600</name>
</gene>
<name>A0A3S0IEF4_9BACI</name>
<comment type="caution">
    <text evidence="2">The sequence shown here is derived from an EMBL/GenBank/DDBJ whole genome shotgun (WGS) entry which is preliminary data.</text>
</comment>